<evidence type="ECO:0000313" key="2">
    <source>
        <dbReference type="EMBL" id="CUE93159.1"/>
    </source>
</evidence>
<feature type="non-terminal residue" evidence="2">
    <location>
        <position position="223"/>
    </location>
</feature>
<keyword evidence="3" id="KW-1185">Reference proteome</keyword>
<feature type="compositionally biased region" description="Low complexity" evidence="1">
    <location>
        <begin position="1"/>
        <end position="14"/>
    </location>
</feature>
<protein>
    <submittedName>
        <fullName evidence="2">Uncharacterized protein</fullName>
    </submittedName>
</protein>
<evidence type="ECO:0000256" key="1">
    <source>
        <dbReference type="SAM" id="MobiDB-lite"/>
    </source>
</evidence>
<sequence>SPSSSHSPSPSHSPTVTIDGSRNLHHHCRGTHSLSVSGSRGNHSVTASTSVSKKSPTKSFSPTPTFTCTGAVHLAVRAQTELFGYEHQWCLAASNHTPANASSCVVIAPSTQRGSQQMLIDRNSISSVQIFPLYLVLPFVLNATDWAIEKAHLPVGTPQPNTGGLSKEYDPLFYLDNATFEQARLTQMLEQQLSLAYPGQNGTTGAVVFRFDSTPPYGSVHTV</sequence>
<feature type="non-terminal residue" evidence="2">
    <location>
        <position position="1"/>
    </location>
</feature>
<accession>A0A0S4IJU0</accession>
<reference evidence="3" key="1">
    <citation type="submission" date="2015-09" db="EMBL/GenBank/DDBJ databases">
        <authorList>
            <consortium name="Pathogen Informatics"/>
        </authorList>
    </citation>
    <scope>NUCLEOTIDE SEQUENCE [LARGE SCALE GENOMIC DNA]</scope>
    <source>
        <strain evidence="3">Lake Konstanz</strain>
    </source>
</reference>
<dbReference type="VEuPathDB" id="TriTrypDB:BSAL_57495"/>
<dbReference type="AlphaFoldDB" id="A0A0S4IJU0"/>
<dbReference type="Proteomes" id="UP000051952">
    <property type="component" value="Unassembled WGS sequence"/>
</dbReference>
<feature type="compositionally biased region" description="Low complexity" evidence="1">
    <location>
        <begin position="44"/>
        <end position="62"/>
    </location>
</feature>
<proteinExistence type="predicted"/>
<evidence type="ECO:0000313" key="3">
    <source>
        <dbReference type="Proteomes" id="UP000051952"/>
    </source>
</evidence>
<feature type="region of interest" description="Disordered" evidence="1">
    <location>
        <begin position="1"/>
        <end position="62"/>
    </location>
</feature>
<organism evidence="2 3">
    <name type="scientific">Bodo saltans</name>
    <name type="common">Flagellated protozoan</name>
    <dbReference type="NCBI Taxonomy" id="75058"/>
    <lineage>
        <taxon>Eukaryota</taxon>
        <taxon>Discoba</taxon>
        <taxon>Euglenozoa</taxon>
        <taxon>Kinetoplastea</taxon>
        <taxon>Metakinetoplastina</taxon>
        <taxon>Eubodonida</taxon>
        <taxon>Bodonidae</taxon>
        <taxon>Bodo</taxon>
    </lineage>
</organism>
<gene>
    <name evidence="2" type="ORF">BSAL_57495</name>
</gene>
<feature type="compositionally biased region" description="Polar residues" evidence="1">
    <location>
        <begin position="32"/>
        <end position="43"/>
    </location>
</feature>
<name>A0A0S4IJU0_BODSA</name>
<dbReference type="EMBL" id="CYKH01000214">
    <property type="protein sequence ID" value="CUE93159.1"/>
    <property type="molecule type" value="Genomic_DNA"/>
</dbReference>